<evidence type="ECO:0000313" key="2">
    <source>
        <dbReference type="EMBL" id="CAB4579153.1"/>
    </source>
</evidence>
<dbReference type="AlphaFoldDB" id="A0A6J6EWQ6"/>
<dbReference type="Gene3D" id="3.10.180.10">
    <property type="entry name" value="2,3-Dihydroxybiphenyl 1,2-Dioxygenase, domain 1"/>
    <property type="match status" value="1"/>
</dbReference>
<accession>A0A6J6EWQ6</accession>
<dbReference type="InterPro" id="IPR004360">
    <property type="entry name" value="Glyas_Fos-R_dOase_dom"/>
</dbReference>
<reference evidence="2" key="1">
    <citation type="submission" date="2020-05" db="EMBL/GenBank/DDBJ databases">
        <authorList>
            <person name="Chiriac C."/>
            <person name="Salcher M."/>
            <person name="Ghai R."/>
            <person name="Kavagutti S V."/>
        </authorList>
    </citation>
    <scope>NUCLEOTIDE SEQUENCE</scope>
</reference>
<organism evidence="2">
    <name type="scientific">freshwater metagenome</name>
    <dbReference type="NCBI Taxonomy" id="449393"/>
    <lineage>
        <taxon>unclassified sequences</taxon>
        <taxon>metagenomes</taxon>
        <taxon>ecological metagenomes</taxon>
    </lineage>
</organism>
<dbReference type="InterPro" id="IPR029068">
    <property type="entry name" value="Glyas_Bleomycin-R_OHBP_Dase"/>
</dbReference>
<dbReference type="SUPFAM" id="SSF54593">
    <property type="entry name" value="Glyoxalase/Bleomycin resistance protein/Dihydroxybiphenyl dioxygenase"/>
    <property type="match status" value="1"/>
</dbReference>
<dbReference type="PROSITE" id="PS51819">
    <property type="entry name" value="VOC"/>
    <property type="match status" value="1"/>
</dbReference>
<dbReference type="EMBL" id="CAEZTM010000074">
    <property type="protein sequence ID" value="CAB4579153.1"/>
    <property type="molecule type" value="Genomic_DNA"/>
</dbReference>
<name>A0A6J6EWQ6_9ZZZZ</name>
<protein>
    <submittedName>
        <fullName evidence="2">Unannotated protein</fullName>
    </submittedName>
</protein>
<dbReference type="EMBL" id="CAEZVY010000031">
    <property type="protein sequence ID" value="CAB4639167.1"/>
    <property type="molecule type" value="Genomic_DNA"/>
</dbReference>
<feature type="domain" description="VOC" evidence="1">
    <location>
        <begin position="8"/>
        <end position="144"/>
    </location>
</feature>
<evidence type="ECO:0000313" key="3">
    <source>
        <dbReference type="EMBL" id="CAB4639167.1"/>
    </source>
</evidence>
<proteinExistence type="predicted"/>
<gene>
    <name evidence="2" type="ORF">UFOPK1684_01265</name>
    <name evidence="3" type="ORF">UFOPK2158_00422</name>
</gene>
<sequence>MNAAGAWAWHHTGIAVSSIDKVLSHYTGLLGFEVVFEAPDMSDLIQSMTGVAGLRADLLQCRAPYSDQVLEFIHFRNIPGGVDDRLPLQPGRAHAAFLVPDLERAVWENARAGGEMLGSITEFSEGRAVYCADTSGTVVEWEEAVPGGSDG</sequence>
<dbReference type="InterPro" id="IPR037523">
    <property type="entry name" value="VOC_core"/>
</dbReference>
<dbReference type="Pfam" id="PF00903">
    <property type="entry name" value="Glyoxalase"/>
    <property type="match status" value="1"/>
</dbReference>
<evidence type="ECO:0000259" key="1">
    <source>
        <dbReference type="PROSITE" id="PS51819"/>
    </source>
</evidence>